<proteinExistence type="predicted"/>
<keyword evidence="4" id="KW-1185">Reference proteome</keyword>
<sequence>MPETPDAPEYSLIIPVYRNEESLPDLLVELAQLAQGLDRPLEVVFVVDGSPDRSHAHLAERLPAAPFASQLILLSRNFGSFAAIREGLSHARGKYFAVMAADLQEPPQLVREFFRLLASDAADVTLGTRTGRDDPFIDRIASRLFWSTYRRLVQPELPAGGVDMFGCNQAFRDQLLRFEESNSSLVGQVIWLGFRRAEVPYHRVARRHGKSAWTFSRKLHYLMNSVFSFTDLPIRLLTLAGLGGIVICAAFGLLVAVLRLSGWVAVPGYSATILTILFFGALNLLGFGIVGSYVWRAYENTKRRPQAVVFHHKNFSGKSDV</sequence>
<dbReference type="RefSeq" id="WP_261694483.1">
    <property type="nucleotide sequence ID" value="NZ_CP104694.1"/>
</dbReference>
<feature type="transmembrane region" description="Helical" evidence="1">
    <location>
        <begin position="269"/>
        <end position="295"/>
    </location>
</feature>
<dbReference type="Gene3D" id="3.90.550.10">
    <property type="entry name" value="Spore Coat Polysaccharide Biosynthesis Protein SpsA, Chain A"/>
    <property type="match status" value="1"/>
</dbReference>
<dbReference type="SUPFAM" id="SSF53448">
    <property type="entry name" value="Nucleotide-diphospho-sugar transferases"/>
    <property type="match status" value="1"/>
</dbReference>
<dbReference type="Proteomes" id="UP001064632">
    <property type="component" value="Chromosome"/>
</dbReference>
<dbReference type="Pfam" id="PF00535">
    <property type="entry name" value="Glycos_transf_2"/>
    <property type="match status" value="1"/>
</dbReference>
<dbReference type="PANTHER" id="PTHR48090:SF8">
    <property type="entry name" value="GLYCOSYLTRANSFERASE CSBB-RELATED"/>
    <property type="match status" value="1"/>
</dbReference>
<feature type="domain" description="Glycosyltransferase 2-like" evidence="2">
    <location>
        <begin position="11"/>
        <end position="176"/>
    </location>
</feature>
<dbReference type="EMBL" id="CP104694">
    <property type="protein sequence ID" value="UXI67513.1"/>
    <property type="molecule type" value="Genomic_DNA"/>
</dbReference>
<name>A0ABY6BE41_9GAMM</name>
<dbReference type="InterPro" id="IPR029044">
    <property type="entry name" value="Nucleotide-diphossugar_trans"/>
</dbReference>
<evidence type="ECO:0000313" key="3">
    <source>
        <dbReference type="EMBL" id="UXI67513.1"/>
    </source>
</evidence>
<evidence type="ECO:0000259" key="2">
    <source>
        <dbReference type="Pfam" id="PF00535"/>
    </source>
</evidence>
<keyword evidence="1" id="KW-1133">Transmembrane helix</keyword>
<protein>
    <submittedName>
        <fullName evidence="3">Glycosyltransferase family 2 protein</fullName>
    </submittedName>
</protein>
<evidence type="ECO:0000256" key="1">
    <source>
        <dbReference type="SAM" id="Phobius"/>
    </source>
</evidence>
<keyword evidence="1" id="KW-0812">Transmembrane</keyword>
<evidence type="ECO:0000313" key="4">
    <source>
        <dbReference type="Proteomes" id="UP001064632"/>
    </source>
</evidence>
<gene>
    <name evidence="3" type="ORF">N4264_22690</name>
</gene>
<dbReference type="InterPro" id="IPR050256">
    <property type="entry name" value="Glycosyltransferase_2"/>
</dbReference>
<accession>A0ABY6BE41</accession>
<dbReference type="CDD" id="cd04187">
    <property type="entry name" value="DPM1_like_bac"/>
    <property type="match status" value="1"/>
</dbReference>
<dbReference type="InterPro" id="IPR001173">
    <property type="entry name" value="Glyco_trans_2-like"/>
</dbReference>
<keyword evidence="1" id="KW-0472">Membrane</keyword>
<feature type="transmembrane region" description="Helical" evidence="1">
    <location>
        <begin position="236"/>
        <end position="257"/>
    </location>
</feature>
<organism evidence="3 4">
    <name type="scientific">Tahibacter amnicola</name>
    <dbReference type="NCBI Taxonomy" id="2976241"/>
    <lineage>
        <taxon>Bacteria</taxon>
        <taxon>Pseudomonadati</taxon>
        <taxon>Pseudomonadota</taxon>
        <taxon>Gammaproteobacteria</taxon>
        <taxon>Lysobacterales</taxon>
        <taxon>Rhodanobacteraceae</taxon>
        <taxon>Tahibacter</taxon>
    </lineage>
</organism>
<dbReference type="PANTHER" id="PTHR48090">
    <property type="entry name" value="UNDECAPRENYL-PHOSPHATE 4-DEOXY-4-FORMAMIDO-L-ARABINOSE TRANSFERASE-RELATED"/>
    <property type="match status" value="1"/>
</dbReference>
<reference evidence="3" key="1">
    <citation type="submission" date="2022-09" db="EMBL/GenBank/DDBJ databases">
        <title>Tahibacter sp. nov., isolated from a fresh water.</title>
        <authorList>
            <person name="Baek J.H."/>
            <person name="Lee J.K."/>
            <person name="Kim J.M."/>
            <person name="Jeon C.O."/>
        </authorList>
    </citation>
    <scope>NUCLEOTIDE SEQUENCE</scope>
    <source>
        <strain evidence="3">W38</strain>
    </source>
</reference>